<evidence type="ECO:0000313" key="12">
    <source>
        <dbReference type="Proteomes" id="UP000515151"/>
    </source>
</evidence>
<feature type="region of interest" description="Disordered" evidence="10">
    <location>
        <begin position="475"/>
        <end position="494"/>
    </location>
</feature>
<keyword evidence="3 8" id="KW-0949">S-adenosyl-L-methionine</keyword>
<dbReference type="InterPro" id="IPR012677">
    <property type="entry name" value="Nucleotide-bd_a/b_plait_sf"/>
</dbReference>
<feature type="compositionally biased region" description="Acidic residues" evidence="10">
    <location>
        <begin position="121"/>
        <end position="136"/>
    </location>
</feature>
<evidence type="ECO:0000256" key="4">
    <source>
        <dbReference type="ARBA" id="ARBA00022723"/>
    </source>
</evidence>
<dbReference type="GO" id="GO:0003723">
    <property type="term" value="F:RNA binding"/>
    <property type="evidence" value="ECO:0007669"/>
    <property type="project" value="InterPro"/>
</dbReference>
<evidence type="ECO:0000256" key="6">
    <source>
        <dbReference type="ARBA" id="ARBA00022833"/>
    </source>
</evidence>
<dbReference type="InterPro" id="IPR000504">
    <property type="entry name" value="RRM_dom"/>
</dbReference>
<evidence type="ECO:0000313" key="13">
    <source>
        <dbReference type="RefSeq" id="XP_031401899.1"/>
    </source>
</evidence>
<dbReference type="AlphaFoldDB" id="A0A6P8E5V5"/>
<dbReference type="InterPro" id="IPR025714">
    <property type="entry name" value="Methyltranfer_dom"/>
</dbReference>
<dbReference type="SUPFAM" id="SSF53335">
    <property type="entry name" value="S-adenosyl-L-methionine-dependent methyltransferases"/>
    <property type="match status" value="1"/>
</dbReference>
<feature type="active site" evidence="9">
    <location>
        <position position="699"/>
    </location>
</feature>
<feature type="region of interest" description="Disordered" evidence="10">
    <location>
        <begin position="91"/>
        <end position="141"/>
    </location>
</feature>
<dbReference type="PANTHER" id="PTHR45904:SF2">
    <property type="entry name" value="TRNA (URACIL-5-)-METHYLTRANSFERASE HOMOLOG A"/>
    <property type="match status" value="1"/>
</dbReference>
<dbReference type="InterPro" id="IPR030390">
    <property type="entry name" value="MeTrfase_TrmA_AS"/>
</dbReference>
<evidence type="ECO:0000256" key="5">
    <source>
        <dbReference type="ARBA" id="ARBA00022771"/>
    </source>
</evidence>
<accession>A0A6P8E5V5</accession>
<keyword evidence="5 7" id="KW-0863">Zinc-finger</keyword>
<dbReference type="GO" id="GO:0006396">
    <property type="term" value="P:RNA processing"/>
    <property type="evidence" value="ECO:0007669"/>
    <property type="project" value="InterPro"/>
</dbReference>
<feature type="compositionally biased region" description="Basic and acidic residues" evidence="10">
    <location>
        <begin position="616"/>
        <end position="641"/>
    </location>
</feature>
<evidence type="ECO:0000256" key="1">
    <source>
        <dbReference type="ARBA" id="ARBA00022603"/>
    </source>
</evidence>
<dbReference type="InterPro" id="IPR035979">
    <property type="entry name" value="RBD_domain_sf"/>
</dbReference>
<feature type="active site" description="Nucleophile" evidence="8">
    <location>
        <position position="699"/>
    </location>
</feature>
<dbReference type="SMART" id="SM00356">
    <property type="entry name" value="ZnF_C3H1"/>
    <property type="match status" value="1"/>
</dbReference>
<dbReference type="InterPro" id="IPR029063">
    <property type="entry name" value="SAM-dependent_MTases_sf"/>
</dbReference>
<dbReference type="RefSeq" id="XP_031401899.1">
    <property type="nucleotide sequence ID" value="XM_031546039.1"/>
</dbReference>
<protein>
    <submittedName>
        <fullName evidence="13">Zinc finger CCCH domain-containing protein 24</fullName>
    </submittedName>
</protein>
<feature type="region of interest" description="Disordered" evidence="10">
    <location>
        <begin position="1"/>
        <end position="62"/>
    </location>
</feature>
<reference evidence="13" key="2">
    <citation type="submission" date="2025-08" db="UniProtKB">
        <authorList>
            <consortium name="RefSeq"/>
        </authorList>
    </citation>
    <scope>IDENTIFICATION</scope>
    <source>
        <tissue evidence="13">Leaf</tissue>
    </source>
</reference>
<comment type="caution">
    <text evidence="8">Lacks conserved residue(s) required for the propagation of feature annotation.</text>
</comment>
<feature type="binding site" evidence="8">
    <location>
        <position position="671"/>
    </location>
    <ligand>
        <name>S-adenosyl-L-methionine</name>
        <dbReference type="ChEBI" id="CHEBI:59789"/>
    </ligand>
</feature>
<evidence type="ECO:0000256" key="3">
    <source>
        <dbReference type="ARBA" id="ARBA00022691"/>
    </source>
</evidence>
<dbReference type="Pfam" id="PF05958">
    <property type="entry name" value="tRNA_U5-meth_tr"/>
    <property type="match status" value="1"/>
</dbReference>
<dbReference type="InterPro" id="IPR000571">
    <property type="entry name" value="Znf_CCCH"/>
</dbReference>
<evidence type="ECO:0000256" key="9">
    <source>
        <dbReference type="PROSITE-ProRule" id="PRU10015"/>
    </source>
</evidence>
<dbReference type="SUPFAM" id="SSF54928">
    <property type="entry name" value="RNA-binding domain, RBD"/>
    <property type="match status" value="1"/>
</dbReference>
<sequence length="776" mass="85069">MAASPSDGYPTADAGMDGQDSSAQRDSTCEPPIPQPSSDEAVSGEKRKREDGGDVDPSVNPLWKTSLCSYFRRSGGSCSHGSSCRYAHGEEELRQRPDGSWDPTSERRKEASSGKKREVGVDDEDEDEDDDDEEDRDGGITPKKCVFNLPGCWTGEMFRKFLDEKGIAYKSAKKRKNIHVGFLKFENKEQLEHAVQELDGKPVGSCNMEVADVGHGMSMKKLKREGETSAPGANGDASALGFQAKSARDAVTPYAEFPYSDQLQFKKNALEKILKKLTRNARKVCPPGVLLPQWIMKSNEIGGLACKLERVVASPLENGYRNKCEFTIGLSLDGKPTIGFTLGSFKDGVTAVAEPVDCPNVSSIAVKYASIFQEFLQQSSLPVWCRHKNSGFWRQFTVREGRRPQNAPDVDNVHPEIGEVMLIVQVCSLGHDNAVIASEFERMARAFSSGAAGSSPVLPLTHVVIQEHQGISNVAPSDSSLRSIPIQKPDGGPVTEPFNETEEPRIHDYINNLKFSISPTAFFQVNTLAAEKLYALAGDWAGLDADTLLFDVCCGTGTIGLTLAHRVGMVVGIEMNASAVSDAHRNAEINGINNCRFICGKAEDVMGSLLKEYLDVPQKQDEPSAESSDKELTSIEKKGSEEQESGNQENPSSEAEGASCRQFKNVVAIVDPPRGGLHPTVIKALRTHSRLRKLVYISCNPDTLTANSIELCSNCPEKEEKGKKDNRNWRNMSSAGLARRRVKSMPKSEPFRPVKAMGFDLFPHTIHCEMVMLMER</sequence>
<dbReference type="GO" id="GO:0032259">
    <property type="term" value="P:methylation"/>
    <property type="evidence" value="ECO:0007669"/>
    <property type="project" value="UniProtKB-KW"/>
</dbReference>
<dbReference type="Pfam" id="PF00642">
    <property type="entry name" value="zf-CCCH"/>
    <property type="match status" value="1"/>
</dbReference>
<dbReference type="PROSITE" id="PS01230">
    <property type="entry name" value="TRMA_1"/>
    <property type="match status" value="1"/>
</dbReference>
<dbReference type="InterPro" id="IPR036855">
    <property type="entry name" value="Znf_CCCH_sf"/>
</dbReference>
<reference evidence="12" key="1">
    <citation type="journal article" date="2020" name="Plant Biotechnol. J.">
        <title>The pomegranate (Punica granatum L.) draft genome dissects genetic divergence between soft- and hard-seeded cultivars.</title>
        <authorList>
            <person name="Luo X."/>
            <person name="Li H."/>
            <person name="Wu Z."/>
            <person name="Yao W."/>
            <person name="Zhao P."/>
            <person name="Cao D."/>
            <person name="Yu H."/>
            <person name="Li K."/>
            <person name="Poudel K."/>
            <person name="Zhao D."/>
            <person name="Zhang F."/>
            <person name="Xia X."/>
            <person name="Chen L."/>
            <person name="Wang Q."/>
            <person name="Jing D."/>
            <person name="Cao S."/>
        </authorList>
    </citation>
    <scope>NUCLEOTIDE SEQUENCE [LARGE SCALE GENOMIC DNA]</scope>
    <source>
        <strain evidence="12">cv. Tunisia</strain>
    </source>
</reference>
<dbReference type="Pfam" id="PF13847">
    <property type="entry name" value="Methyltransf_31"/>
    <property type="match status" value="1"/>
</dbReference>
<dbReference type="GO" id="GO:0008173">
    <property type="term" value="F:RNA methyltransferase activity"/>
    <property type="evidence" value="ECO:0007669"/>
    <property type="project" value="InterPro"/>
</dbReference>
<evidence type="ECO:0000259" key="11">
    <source>
        <dbReference type="PROSITE" id="PS50103"/>
    </source>
</evidence>
<organism evidence="12 13">
    <name type="scientific">Punica granatum</name>
    <name type="common">Pomegranate</name>
    <dbReference type="NCBI Taxonomy" id="22663"/>
    <lineage>
        <taxon>Eukaryota</taxon>
        <taxon>Viridiplantae</taxon>
        <taxon>Streptophyta</taxon>
        <taxon>Embryophyta</taxon>
        <taxon>Tracheophyta</taxon>
        <taxon>Spermatophyta</taxon>
        <taxon>Magnoliopsida</taxon>
        <taxon>eudicotyledons</taxon>
        <taxon>Gunneridae</taxon>
        <taxon>Pentapetalae</taxon>
        <taxon>rosids</taxon>
        <taxon>malvids</taxon>
        <taxon>Myrtales</taxon>
        <taxon>Lythraceae</taxon>
        <taxon>Punica</taxon>
    </lineage>
</organism>
<comment type="similarity">
    <text evidence="8">Belongs to the class I-like SAM-binding methyltransferase superfamily. RNA M5U methyltransferase family.</text>
</comment>
<proteinExistence type="inferred from homology"/>
<dbReference type="Proteomes" id="UP000515151">
    <property type="component" value="Chromosome 6"/>
</dbReference>
<feature type="binding site" evidence="8">
    <location>
        <position position="524"/>
    </location>
    <ligand>
        <name>S-adenosyl-L-methionine</name>
        <dbReference type="ChEBI" id="CHEBI:59789"/>
    </ligand>
</feature>
<feature type="domain" description="C3H1-type" evidence="11">
    <location>
        <begin position="62"/>
        <end position="91"/>
    </location>
</feature>
<feature type="binding site" evidence="8">
    <location>
        <position position="574"/>
    </location>
    <ligand>
        <name>S-adenosyl-L-methionine</name>
        <dbReference type="ChEBI" id="CHEBI:59789"/>
    </ligand>
</feature>
<keyword evidence="2 8" id="KW-0808">Transferase</keyword>
<dbReference type="Gene3D" id="4.10.1000.10">
    <property type="entry name" value="Zinc finger, CCCH-type"/>
    <property type="match status" value="1"/>
</dbReference>
<name>A0A6P8E5V5_PUNGR</name>
<dbReference type="PROSITE" id="PS51687">
    <property type="entry name" value="SAM_MT_RNA_M5U"/>
    <property type="match status" value="1"/>
</dbReference>
<evidence type="ECO:0000256" key="8">
    <source>
        <dbReference type="PROSITE-ProRule" id="PRU01024"/>
    </source>
</evidence>
<dbReference type="InterPro" id="IPR010280">
    <property type="entry name" value="U5_MeTrfase_fam"/>
</dbReference>
<keyword evidence="12" id="KW-1185">Reference proteome</keyword>
<feature type="zinc finger region" description="C3H1-type" evidence="7">
    <location>
        <begin position="62"/>
        <end position="91"/>
    </location>
</feature>
<dbReference type="SUPFAM" id="SSF90229">
    <property type="entry name" value="CCCH zinc finger"/>
    <property type="match status" value="1"/>
</dbReference>
<dbReference type="GO" id="GO:0008270">
    <property type="term" value="F:zinc ion binding"/>
    <property type="evidence" value="ECO:0007669"/>
    <property type="project" value="UniProtKB-KW"/>
</dbReference>
<dbReference type="InterPro" id="IPR045850">
    <property type="entry name" value="TRM2_met"/>
</dbReference>
<dbReference type="PROSITE" id="PS50103">
    <property type="entry name" value="ZF_C3H1"/>
    <property type="match status" value="1"/>
</dbReference>
<feature type="compositionally biased region" description="Basic and acidic residues" evidence="10">
    <location>
        <begin position="43"/>
        <end position="52"/>
    </location>
</feature>
<evidence type="ECO:0000256" key="2">
    <source>
        <dbReference type="ARBA" id="ARBA00022679"/>
    </source>
</evidence>
<feature type="compositionally biased region" description="Basic and acidic residues" evidence="10">
    <location>
        <begin position="91"/>
        <end position="120"/>
    </location>
</feature>
<evidence type="ECO:0000256" key="7">
    <source>
        <dbReference type="PROSITE-ProRule" id="PRU00723"/>
    </source>
</evidence>
<feature type="region of interest" description="Disordered" evidence="10">
    <location>
        <begin position="616"/>
        <end position="659"/>
    </location>
</feature>
<dbReference type="Gene3D" id="3.40.50.150">
    <property type="entry name" value="Vaccinia Virus protein VP39"/>
    <property type="match status" value="1"/>
</dbReference>
<evidence type="ECO:0000256" key="10">
    <source>
        <dbReference type="SAM" id="MobiDB-lite"/>
    </source>
</evidence>
<dbReference type="CDD" id="cd02440">
    <property type="entry name" value="AdoMet_MTases"/>
    <property type="match status" value="1"/>
</dbReference>
<dbReference type="OrthoDB" id="10250660at2759"/>
<dbReference type="Gene3D" id="3.30.70.330">
    <property type="match status" value="1"/>
</dbReference>
<dbReference type="Pfam" id="PF00076">
    <property type="entry name" value="RRM_1"/>
    <property type="match status" value="1"/>
</dbReference>
<keyword evidence="1 8" id="KW-0489">Methyltransferase</keyword>
<dbReference type="GeneID" id="116211591"/>
<keyword evidence="6 7" id="KW-0862">Zinc</keyword>
<gene>
    <name evidence="13" type="primary">LOC116211591</name>
</gene>
<dbReference type="PANTHER" id="PTHR45904">
    <property type="entry name" value="TRNA (URACIL-5-)-METHYLTRANSFERASE"/>
    <property type="match status" value="1"/>
</dbReference>
<keyword evidence="4 7" id="KW-0479">Metal-binding</keyword>